<accession>A0A644VB25</accession>
<keyword evidence="1" id="KW-1003">Cell membrane</keyword>
<keyword evidence="3 7" id="KW-0812">Transmembrane</keyword>
<dbReference type="GO" id="GO:0004190">
    <property type="term" value="F:aspartic-type endopeptidase activity"/>
    <property type="evidence" value="ECO:0007669"/>
    <property type="project" value="UniProtKB-EC"/>
</dbReference>
<protein>
    <submittedName>
        <fullName evidence="8">Lipoprotein signal peptidase</fullName>
        <ecNumber evidence="8">3.4.23.36</ecNumber>
    </submittedName>
</protein>
<feature type="transmembrane region" description="Helical" evidence="7">
    <location>
        <begin position="121"/>
        <end position="140"/>
    </location>
</feature>
<reference evidence="8" key="1">
    <citation type="submission" date="2019-08" db="EMBL/GenBank/DDBJ databases">
        <authorList>
            <person name="Kucharzyk K."/>
            <person name="Murdoch R.W."/>
            <person name="Higgins S."/>
            <person name="Loffler F."/>
        </authorList>
    </citation>
    <scope>NUCLEOTIDE SEQUENCE</scope>
</reference>
<keyword evidence="6 7" id="KW-0472">Membrane</keyword>
<dbReference type="EMBL" id="VSSQ01000258">
    <property type="protein sequence ID" value="MPL88490.1"/>
    <property type="molecule type" value="Genomic_DNA"/>
</dbReference>
<evidence type="ECO:0000256" key="2">
    <source>
        <dbReference type="ARBA" id="ARBA00022670"/>
    </source>
</evidence>
<evidence type="ECO:0000256" key="3">
    <source>
        <dbReference type="ARBA" id="ARBA00022692"/>
    </source>
</evidence>
<proteinExistence type="inferred from homology"/>
<keyword evidence="4 8" id="KW-0378">Hydrolase</keyword>
<evidence type="ECO:0000256" key="4">
    <source>
        <dbReference type="ARBA" id="ARBA00022801"/>
    </source>
</evidence>
<organism evidence="8">
    <name type="scientific">bioreactor metagenome</name>
    <dbReference type="NCBI Taxonomy" id="1076179"/>
    <lineage>
        <taxon>unclassified sequences</taxon>
        <taxon>metagenomes</taxon>
        <taxon>ecological metagenomes</taxon>
    </lineage>
</organism>
<dbReference type="AlphaFoldDB" id="A0A644VB25"/>
<comment type="caution">
    <text evidence="8">The sequence shown here is derived from an EMBL/GenBank/DDBJ whole genome shotgun (WGS) entry which is preliminary data.</text>
</comment>
<gene>
    <name evidence="8" type="primary">lspA_11</name>
    <name evidence="8" type="ORF">SDC9_34513</name>
</gene>
<name>A0A644VB25_9ZZZZ</name>
<evidence type="ECO:0000256" key="7">
    <source>
        <dbReference type="SAM" id="Phobius"/>
    </source>
</evidence>
<feature type="transmembrane region" description="Helical" evidence="7">
    <location>
        <begin position="59"/>
        <end position="76"/>
    </location>
</feature>
<dbReference type="NCBIfam" id="TIGR00077">
    <property type="entry name" value="lspA"/>
    <property type="match status" value="1"/>
</dbReference>
<dbReference type="InterPro" id="IPR001872">
    <property type="entry name" value="Peptidase_A8"/>
</dbReference>
<keyword evidence="5 7" id="KW-1133">Transmembrane helix</keyword>
<keyword evidence="8" id="KW-0449">Lipoprotein</keyword>
<dbReference type="EC" id="3.4.23.36" evidence="8"/>
<dbReference type="Pfam" id="PF01252">
    <property type="entry name" value="Peptidase_A8"/>
    <property type="match status" value="1"/>
</dbReference>
<keyword evidence="2" id="KW-0645">Protease</keyword>
<evidence type="ECO:0000313" key="8">
    <source>
        <dbReference type="EMBL" id="MPL88490.1"/>
    </source>
</evidence>
<dbReference type="GO" id="GO:0006508">
    <property type="term" value="P:proteolysis"/>
    <property type="evidence" value="ECO:0007669"/>
    <property type="project" value="UniProtKB-KW"/>
</dbReference>
<dbReference type="HAMAP" id="MF_00161">
    <property type="entry name" value="LspA"/>
    <property type="match status" value="1"/>
</dbReference>
<evidence type="ECO:0000256" key="5">
    <source>
        <dbReference type="ARBA" id="ARBA00022989"/>
    </source>
</evidence>
<evidence type="ECO:0000256" key="1">
    <source>
        <dbReference type="ARBA" id="ARBA00022475"/>
    </source>
</evidence>
<dbReference type="PRINTS" id="PR00781">
    <property type="entry name" value="LIPOSIGPTASE"/>
</dbReference>
<feature type="transmembrane region" description="Helical" evidence="7">
    <location>
        <begin position="83"/>
        <end position="101"/>
    </location>
</feature>
<dbReference type="GO" id="GO:0016020">
    <property type="term" value="C:membrane"/>
    <property type="evidence" value="ECO:0007669"/>
    <property type="project" value="InterPro"/>
</dbReference>
<dbReference type="PANTHER" id="PTHR33695">
    <property type="entry name" value="LIPOPROTEIN SIGNAL PEPTIDASE"/>
    <property type="match status" value="1"/>
</dbReference>
<dbReference type="PANTHER" id="PTHR33695:SF1">
    <property type="entry name" value="LIPOPROTEIN SIGNAL PEPTIDASE"/>
    <property type="match status" value="1"/>
</dbReference>
<sequence length="148" mass="16942">MYLIIVVFVVVMLDQITKYMIVRNMTEGMSIPIIDQVFHLTFVLNPGAAFGMLEHNREFFIIMAIVVLMFVVYMRKKILEEPLPIQIGIALFVGGALGNLIDRMKTGLVVDFFDFRIWPVFNIADIAICLGVGVMIWSIIREELKSRN</sequence>
<evidence type="ECO:0000256" key="6">
    <source>
        <dbReference type="ARBA" id="ARBA00023136"/>
    </source>
</evidence>